<proteinExistence type="predicted"/>
<reference evidence="1" key="1">
    <citation type="submission" date="2020-10" db="EMBL/GenBank/DDBJ databases">
        <title>Phylogeny of dyella-like bacteria.</title>
        <authorList>
            <person name="Fu J."/>
        </authorList>
    </citation>
    <scope>NUCLEOTIDE SEQUENCE</scope>
    <source>
        <strain evidence="1">DHOC52</strain>
    </source>
</reference>
<organism evidence="1 2">
    <name type="scientific">Dyella flava</name>
    <dbReference type="NCBI Taxonomy" id="1920170"/>
    <lineage>
        <taxon>Bacteria</taxon>
        <taxon>Pseudomonadati</taxon>
        <taxon>Pseudomonadota</taxon>
        <taxon>Gammaproteobacteria</taxon>
        <taxon>Lysobacterales</taxon>
        <taxon>Rhodanobacteraceae</taxon>
        <taxon>Dyella</taxon>
    </lineage>
</organism>
<gene>
    <name evidence="1" type="ORF">ISP19_04900</name>
</gene>
<keyword evidence="2" id="KW-1185">Reference proteome</keyword>
<dbReference type="EMBL" id="JADIKE010000029">
    <property type="protein sequence ID" value="MBM7124709.1"/>
    <property type="molecule type" value="Genomic_DNA"/>
</dbReference>
<evidence type="ECO:0000313" key="1">
    <source>
        <dbReference type="EMBL" id="MBM7124709.1"/>
    </source>
</evidence>
<accession>A0ABS2K0D0</accession>
<protein>
    <submittedName>
        <fullName evidence="1">Uncharacterized protein</fullName>
    </submittedName>
</protein>
<dbReference type="RefSeq" id="WP_204680241.1">
    <property type="nucleotide sequence ID" value="NZ_BSNR01000011.1"/>
</dbReference>
<name>A0ABS2K0D0_9GAMM</name>
<dbReference type="InterPro" id="IPR058099">
    <property type="entry name" value="T3SS_XAC0095_dom"/>
</dbReference>
<evidence type="ECO:0000313" key="2">
    <source>
        <dbReference type="Proteomes" id="UP001430149"/>
    </source>
</evidence>
<sequence length="90" mass="10478">MEDIYGDPSGPRDYLLTAEEYDQLKNLQQLLLIMADVAYDEDQQAIESEPTTIPRWEVQLSFRLISGLIGEALEHLEKRNHIERQSPVRH</sequence>
<dbReference type="NCBIfam" id="NF047335">
    <property type="entry name" value="T3SS_XAC0095"/>
    <property type="match status" value="1"/>
</dbReference>
<dbReference type="Proteomes" id="UP001430149">
    <property type="component" value="Unassembled WGS sequence"/>
</dbReference>
<comment type="caution">
    <text evidence="1">The sequence shown here is derived from an EMBL/GenBank/DDBJ whole genome shotgun (WGS) entry which is preliminary data.</text>
</comment>